<dbReference type="Gene3D" id="3.30.70.270">
    <property type="match status" value="1"/>
</dbReference>
<evidence type="ECO:0000259" key="1">
    <source>
        <dbReference type="PROSITE" id="PS50879"/>
    </source>
</evidence>
<evidence type="ECO:0000313" key="3">
    <source>
        <dbReference type="EMBL" id="RVX09468.1"/>
    </source>
</evidence>
<proteinExistence type="predicted"/>
<dbReference type="Gene3D" id="3.30.420.10">
    <property type="entry name" value="Ribonuclease H-like superfamily/Ribonuclease H"/>
    <property type="match status" value="2"/>
</dbReference>
<dbReference type="GO" id="GO:0015074">
    <property type="term" value="P:DNA integration"/>
    <property type="evidence" value="ECO:0007669"/>
    <property type="project" value="InterPro"/>
</dbReference>
<dbReference type="InterPro" id="IPR012337">
    <property type="entry name" value="RNaseH-like_sf"/>
</dbReference>
<dbReference type="AlphaFoldDB" id="A0A438JKI2"/>
<dbReference type="InterPro" id="IPR002156">
    <property type="entry name" value="RNaseH_domain"/>
</dbReference>
<name>A0A438JKI2_VITVI</name>
<evidence type="ECO:0000313" key="4">
    <source>
        <dbReference type="Proteomes" id="UP000288805"/>
    </source>
</evidence>
<dbReference type="InterPro" id="IPR043128">
    <property type="entry name" value="Rev_trsase/Diguanyl_cyclase"/>
</dbReference>
<dbReference type="InterPro" id="IPR043502">
    <property type="entry name" value="DNA/RNA_pol_sf"/>
</dbReference>
<dbReference type="EMBL" id="QGNW01000038">
    <property type="protein sequence ID" value="RVX09468.1"/>
    <property type="molecule type" value="Genomic_DNA"/>
</dbReference>
<feature type="domain" description="Integrase catalytic" evidence="2">
    <location>
        <begin position="473"/>
        <end position="609"/>
    </location>
</feature>
<dbReference type="Proteomes" id="UP000288805">
    <property type="component" value="Unassembled WGS sequence"/>
</dbReference>
<dbReference type="SUPFAM" id="SSF53098">
    <property type="entry name" value="Ribonuclease H-like"/>
    <property type="match status" value="2"/>
</dbReference>
<feature type="domain" description="RNase H type-1" evidence="1">
    <location>
        <begin position="200"/>
        <end position="329"/>
    </location>
</feature>
<dbReference type="SUPFAM" id="SSF56672">
    <property type="entry name" value="DNA/RNA polymerases"/>
    <property type="match status" value="1"/>
</dbReference>
<dbReference type="Pfam" id="PF17921">
    <property type="entry name" value="Integrase_H2C2"/>
    <property type="match status" value="1"/>
</dbReference>
<dbReference type="InterPro" id="IPR001584">
    <property type="entry name" value="Integrase_cat-core"/>
</dbReference>
<dbReference type="GO" id="GO:0003676">
    <property type="term" value="F:nucleic acid binding"/>
    <property type="evidence" value="ECO:0007669"/>
    <property type="project" value="InterPro"/>
</dbReference>
<dbReference type="PANTHER" id="PTHR48475:SF2">
    <property type="entry name" value="RIBONUCLEASE H"/>
    <property type="match status" value="1"/>
</dbReference>
<protein>
    <submittedName>
        <fullName evidence="3">Uncharacterized protein</fullName>
    </submittedName>
</protein>
<dbReference type="CDD" id="cd09279">
    <property type="entry name" value="RNase_HI_like"/>
    <property type="match status" value="1"/>
</dbReference>
<reference evidence="3 4" key="1">
    <citation type="journal article" date="2018" name="PLoS Genet.">
        <title>Population sequencing reveals clonal diversity and ancestral inbreeding in the grapevine cultivar Chardonnay.</title>
        <authorList>
            <person name="Roach M.J."/>
            <person name="Johnson D.L."/>
            <person name="Bohlmann J."/>
            <person name="van Vuuren H.J."/>
            <person name="Jones S.J."/>
            <person name="Pretorius I.S."/>
            <person name="Schmidt S.A."/>
            <person name="Borneman A.R."/>
        </authorList>
    </citation>
    <scope>NUCLEOTIDE SEQUENCE [LARGE SCALE GENOMIC DNA]</scope>
    <source>
        <strain evidence="4">cv. Chardonnay</strain>
        <tissue evidence="3">Leaf</tissue>
    </source>
</reference>
<evidence type="ECO:0000259" key="2">
    <source>
        <dbReference type="PROSITE" id="PS50994"/>
    </source>
</evidence>
<dbReference type="PROSITE" id="PS50879">
    <property type="entry name" value="RNASE_H_1"/>
    <property type="match status" value="1"/>
</dbReference>
<organism evidence="3 4">
    <name type="scientific">Vitis vinifera</name>
    <name type="common">Grape</name>
    <dbReference type="NCBI Taxonomy" id="29760"/>
    <lineage>
        <taxon>Eukaryota</taxon>
        <taxon>Viridiplantae</taxon>
        <taxon>Streptophyta</taxon>
        <taxon>Embryophyta</taxon>
        <taxon>Tracheophyta</taxon>
        <taxon>Spermatophyta</taxon>
        <taxon>Magnoliopsida</taxon>
        <taxon>eudicotyledons</taxon>
        <taxon>Gunneridae</taxon>
        <taxon>Pentapetalae</taxon>
        <taxon>rosids</taxon>
        <taxon>Vitales</taxon>
        <taxon>Vitaceae</taxon>
        <taxon>Viteae</taxon>
        <taxon>Vitis</taxon>
    </lineage>
</organism>
<accession>A0A438JKI2</accession>
<dbReference type="GO" id="GO:0004523">
    <property type="term" value="F:RNA-DNA hybrid ribonuclease activity"/>
    <property type="evidence" value="ECO:0007669"/>
    <property type="project" value="InterPro"/>
</dbReference>
<comment type="caution">
    <text evidence="3">The sequence shown here is derived from an EMBL/GenBank/DDBJ whole genome shotgun (WGS) entry which is preliminary data.</text>
</comment>
<gene>
    <name evidence="3" type="ORF">CK203_015471</name>
</gene>
<sequence>MKLNLSKYAFGVSADKFMGFMVSQRGIEVSPDQIKAVMETPSPRNKKELQCLTSKLVALGRFIARFTDELRPFFLAIRKAGAHEWTDSCQNVFEKIKHCLTQPPILSSPIPKEKLYMYLAGIRMGNQRRFIPLPSPKEQKPIYYVSRALQTFNRENAAMAIELSEFGIEFQPRLSMKGQVMADFVLEYSRRPNQHHESSKQEWWTLRVDGASRSSGSRVGLLLQSPIGEHLEQAIQLGFSASNNEAEYEAILSGLDLALTLSVSKLQIYSDSQLVVKHVQEEYEAKDARMARYLAKVRNTLQQFTEWTIEKIKRTDNRRADALVSIAASLPIKEAILLPIHVQLNPSVAEISTCNTIEANQADDQEWTYDITEYIRTGTLPGDLKQAHKVRVRAARFTLIGGHLYKRSFTGPYLRCLGHLEAQYVLAELHEGICGNHSGRRSLAHRAHSQGYYWPTMKKDAAAYVKKCDKCQSKWVEAEAYASIKDKDVTKFVWKNIICRFGIHRAIIADNGPQFDSIAFRNFCSELNIRNSYSTPGYPQSNGQAEATNKTLITALRKGLNKPKGNESRSYLASYGLPNYTRTANRNTPFALAYGMDAVIPTEVGLPTVRTDATNQDDANAELRRNLDWADEVRESAAIWMTYYQQRASAHYNRKVKPRSFKNGTLVLRKVFENTTEMGAGKFQANWERPYIVSKASENGAYHLQKLDGTPLLRPWNVSNLKTVLSMKK</sequence>
<dbReference type="InterPro" id="IPR041588">
    <property type="entry name" value="Integrase_H2C2"/>
</dbReference>
<dbReference type="PANTHER" id="PTHR48475">
    <property type="entry name" value="RIBONUCLEASE H"/>
    <property type="match status" value="1"/>
</dbReference>
<dbReference type="PROSITE" id="PS50994">
    <property type="entry name" value="INTEGRASE"/>
    <property type="match status" value="1"/>
</dbReference>
<dbReference type="Pfam" id="PF13456">
    <property type="entry name" value="RVT_3"/>
    <property type="match status" value="1"/>
</dbReference>
<dbReference type="InterPro" id="IPR036397">
    <property type="entry name" value="RNaseH_sf"/>
</dbReference>